<evidence type="ECO:0008006" key="3">
    <source>
        <dbReference type="Google" id="ProtNLM"/>
    </source>
</evidence>
<evidence type="ECO:0000313" key="1">
    <source>
        <dbReference type="EMBL" id="KPU43282.1"/>
    </source>
</evidence>
<protein>
    <recommendedName>
        <fullName evidence="3">Lipoprotein</fullName>
    </recommendedName>
</protein>
<dbReference type="OrthoDB" id="2517683at2"/>
<dbReference type="PROSITE" id="PS51257">
    <property type="entry name" value="PROKAR_LIPOPROTEIN"/>
    <property type="match status" value="1"/>
</dbReference>
<reference evidence="1 2" key="1">
    <citation type="submission" date="2015-09" db="EMBL/GenBank/DDBJ databases">
        <title>Genome sequence of Oxobacter pfennigii DSM 3222.</title>
        <authorList>
            <person name="Poehlein A."/>
            <person name="Bengelsdorf F.R."/>
            <person name="Schiel-Bengelsdorf B."/>
            <person name="Duerre P."/>
            <person name="Daniel R."/>
        </authorList>
    </citation>
    <scope>NUCLEOTIDE SEQUENCE [LARGE SCALE GENOMIC DNA]</scope>
    <source>
        <strain evidence="1 2">DSM 3222</strain>
    </source>
</reference>
<evidence type="ECO:0000313" key="2">
    <source>
        <dbReference type="Proteomes" id="UP000050326"/>
    </source>
</evidence>
<dbReference type="EMBL" id="LKET01000039">
    <property type="protein sequence ID" value="KPU43282.1"/>
    <property type="molecule type" value="Genomic_DNA"/>
</dbReference>
<comment type="caution">
    <text evidence="1">The sequence shown here is derived from an EMBL/GenBank/DDBJ whole genome shotgun (WGS) entry which is preliminary data.</text>
</comment>
<dbReference type="Proteomes" id="UP000050326">
    <property type="component" value="Unassembled WGS sequence"/>
</dbReference>
<name>A0A0P8W6D0_9CLOT</name>
<proteinExistence type="predicted"/>
<organism evidence="1 2">
    <name type="scientific">Oxobacter pfennigii</name>
    <dbReference type="NCBI Taxonomy" id="36849"/>
    <lineage>
        <taxon>Bacteria</taxon>
        <taxon>Bacillati</taxon>
        <taxon>Bacillota</taxon>
        <taxon>Clostridia</taxon>
        <taxon>Eubacteriales</taxon>
        <taxon>Clostridiaceae</taxon>
        <taxon>Oxobacter</taxon>
    </lineage>
</organism>
<dbReference type="AlphaFoldDB" id="A0A0P8W6D0"/>
<dbReference type="STRING" id="36849.OXPF_27230"/>
<keyword evidence="2" id="KW-1185">Reference proteome</keyword>
<gene>
    <name evidence="1" type="ORF">OXPF_27230</name>
</gene>
<dbReference type="RefSeq" id="WP_054875741.1">
    <property type="nucleotide sequence ID" value="NZ_LKET01000039.1"/>
</dbReference>
<accession>A0A0P8W6D0</accession>
<sequence>MKRIIYITISVLTLIAVLSSCSFKNTVNTASLNASGENKEKNPNISIQSPMTLSNNDMFPIVGQHQYLRLKMVEGKYYEDWNPGAFIGTIWEGYFIIELADESGNTIAQADLSKLYNEPLIFNSSFQVQFDDYNNDGNIDFTIGQYASSNGRNYKLFTLGKDGKIEELPVKGYSSLFISNTTGYYSTKLTKVDNSTFKIEYYDNSEGKSFEDTFKWGSKEFIKVESHELPK</sequence>